<dbReference type="SUPFAM" id="SSF53649">
    <property type="entry name" value="Alkaline phosphatase-like"/>
    <property type="match status" value="1"/>
</dbReference>
<organism evidence="1">
    <name type="scientific">uncultured Nocardioidaceae bacterium</name>
    <dbReference type="NCBI Taxonomy" id="253824"/>
    <lineage>
        <taxon>Bacteria</taxon>
        <taxon>Bacillati</taxon>
        <taxon>Actinomycetota</taxon>
        <taxon>Actinomycetes</taxon>
        <taxon>Propionibacteriales</taxon>
        <taxon>Nocardioidaceae</taxon>
        <taxon>environmental samples</taxon>
    </lineage>
</organism>
<evidence type="ECO:0000313" key="1">
    <source>
        <dbReference type="EMBL" id="CAA9336952.1"/>
    </source>
</evidence>
<dbReference type="PANTHER" id="PTHR10151">
    <property type="entry name" value="ECTONUCLEOTIDE PYROPHOSPHATASE/PHOSPHODIESTERASE"/>
    <property type="match status" value="1"/>
</dbReference>
<accession>A0A6J4LSK0</accession>
<dbReference type="Gene3D" id="3.40.720.10">
    <property type="entry name" value="Alkaline Phosphatase, subunit A"/>
    <property type="match status" value="1"/>
</dbReference>
<dbReference type="GO" id="GO:0047429">
    <property type="term" value="F:nucleoside triphosphate diphosphatase activity"/>
    <property type="evidence" value="ECO:0007669"/>
    <property type="project" value="UniProtKB-EC"/>
</dbReference>
<dbReference type="EC" id="3.6.1.9" evidence="1"/>
<sequence>MPSPAVDSDSGAVVLPRYGGGSLADLLPAVGTAMGVPIADPGVPVPALPSGRGWVVLLVDGLGWHLLREHREVAPYLASLLDDSEPLTTAIPSTTATSLTSLGTALPPGRHGIVGYTSRIPGTTRTLNALSWKGGPDPVEWQPYQTALSRLQQSGLDVTVVNKAKFEGSGLTLASQRGVPFLGADDPENRLVCIQEAVRTSRPLVYAYESVLDHTGHEHGCRSQRWRERLAVIDAEVAELRSALPNEIGLLVTGDHGMVDVPMTDRVELDDEPDLTADVVVLAGEARFRHVHTRATAVDSVAARWRDRLGATALVRTRDEAFDENWFGVVEDRVRPRIGDVLVASLGTSAVFSTSQFPVEHKMVGFHGSVTGAETLVPLLVDPPG</sequence>
<dbReference type="EMBL" id="CADCUG010000074">
    <property type="protein sequence ID" value="CAA9336952.1"/>
    <property type="molecule type" value="Genomic_DNA"/>
</dbReference>
<dbReference type="AlphaFoldDB" id="A0A6J4LSK0"/>
<dbReference type="InterPro" id="IPR017850">
    <property type="entry name" value="Alkaline_phosphatase_core_sf"/>
</dbReference>
<proteinExistence type="predicted"/>
<gene>
    <name evidence="1" type="ORF">AVDCRST_MAG29-1353</name>
</gene>
<dbReference type="PANTHER" id="PTHR10151:SF120">
    <property type="entry name" value="BIS(5'-ADENOSYL)-TRIPHOSPHATASE"/>
    <property type="match status" value="1"/>
</dbReference>
<name>A0A6J4LSK0_9ACTN</name>
<keyword evidence="1" id="KW-0378">Hydrolase</keyword>
<dbReference type="GO" id="GO:0004528">
    <property type="term" value="F:phosphodiesterase I activity"/>
    <property type="evidence" value="ECO:0007669"/>
    <property type="project" value="UniProtKB-EC"/>
</dbReference>
<dbReference type="InterPro" id="IPR002591">
    <property type="entry name" value="Phosphodiest/P_Trfase"/>
</dbReference>
<reference evidence="1" key="1">
    <citation type="submission" date="2020-02" db="EMBL/GenBank/DDBJ databases">
        <authorList>
            <person name="Meier V. D."/>
        </authorList>
    </citation>
    <scope>NUCLEOTIDE SEQUENCE</scope>
    <source>
        <strain evidence="1">AVDCRST_MAG29</strain>
    </source>
</reference>
<protein>
    <submittedName>
        <fullName evidence="1">Alkaline phosphodiesterase I / Nucleotide pyrophosphatase</fullName>
        <ecNumber evidence="1">3.1.4.1</ecNumber>
        <ecNumber evidence="1">3.6.1.9</ecNumber>
    </submittedName>
</protein>
<dbReference type="Pfam" id="PF01663">
    <property type="entry name" value="Phosphodiest"/>
    <property type="match status" value="1"/>
</dbReference>
<dbReference type="EC" id="3.1.4.1" evidence="1"/>